<dbReference type="InterPro" id="IPR012347">
    <property type="entry name" value="Ferritin-like"/>
</dbReference>
<dbReference type="InterPro" id="IPR047114">
    <property type="entry name" value="YciF"/>
</dbReference>
<dbReference type="CDD" id="cd07909">
    <property type="entry name" value="YciF"/>
    <property type="match status" value="1"/>
</dbReference>
<comment type="caution">
    <text evidence="1">The sequence shown here is derived from an EMBL/GenBank/DDBJ whole genome shotgun (WGS) entry which is preliminary data.</text>
</comment>
<dbReference type="PANTHER" id="PTHR30565">
    <property type="entry name" value="PROTEIN YCIF"/>
    <property type="match status" value="1"/>
</dbReference>
<dbReference type="EMBL" id="JARRAG010000002">
    <property type="protein sequence ID" value="MDG3007436.1"/>
    <property type="molecule type" value="Genomic_DNA"/>
</dbReference>
<name>A0ABT6FIW4_9BACT</name>
<reference evidence="1 2" key="1">
    <citation type="submission" date="2023-03" db="EMBL/GenBank/DDBJ databases">
        <title>Paludisphaera mucosa sp. nov. a novel planctomycete from northern fen.</title>
        <authorList>
            <person name="Ivanova A."/>
        </authorList>
    </citation>
    <scope>NUCLEOTIDE SEQUENCE [LARGE SCALE GENOMIC DNA]</scope>
    <source>
        <strain evidence="1 2">Pla2</strain>
    </source>
</reference>
<evidence type="ECO:0000313" key="1">
    <source>
        <dbReference type="EMBL" id="MDG3007436.1"/>
    </source>
</evidence>
<dbReference type="Gene3D" id="1.20.1260.10">
    <property type="match status" value="1"/>
</dbReference>
<dbReference type="RefSeq" id="WP_277864391.1">
    <property type="nucleotide sequence ID" value="NZ_JARRAG010000002.1"/>
</dbReference>
<gene>
    <name evidence="1" type="ORF">PZE19_27045</name>
</gene>
<dbReference type="InterPro" id="IPR009078">
    <property type="entry name" value="Ferritin-like_SF"/>
</dbReference>
<dbReference type="InterPro" id="IPR010287">
    <property type="entry name" value="DUF892_YciF-like"/>
</dbReference>
<protein>
    <submittedName>
        <fullName evidence="1">Ferritin-like domain-containing protein</fullName>
    </submittedName>
</protein>
<accession>A0ABT6FIW4</accession>
<dbReference type="PANTHER" id="PTHR30565:SF9">
    <property type="entry name" value="PROTEIN YCIF"/>
    <property type="match status" value="1"/>
</dbReference>
<sequence>MQSLNDLFVDVARDMLDAEKQLAKALPKMAKAASNPELRKAFEKHLEETKIHAERLAQVLEALGQAPRGKKCHAMEGHIEEGKEILELDAAPEVKDAALIAAAQKVEHYEIAGYGTLSTWAATMGIPEVKKLLGDTLAEEKTTDDLLSEIAETVVNAQAATT</sequence>
<dbReference type="SUPFAM" id="SSF47240">
    <property type="entry name" value="Ferritin-like"/>
    <property type="match status" value="1"/>
</dbReference>
<proteinExistence type="predicted"/>
<dbReference type="Proteomes" id="UP001216907">
    <property type="component" value="Unassembled WGS sequence"/>
</dbReference>
<evidence type="ECO:0000313" key="2">
    <source>
        <dbReference type="Proteomes" id="UP001216907"/>
    </source>
</evidence>
<keyword evidence="2" id="KW-1185">Reference proteome</keyword>
<dbReference type="Pfam" id="PF05974">
    <property type="entry name" value="DUF892"/>
    <property type="match status" value="1"/>
</dbReference>
<organism evidence="1 2">
    <name type="scientific">Paludisphaera mucosa</name>
    <dbReference type="NCBI Taxonomy" id="3030827"/>
    <lineage>
        <taxon>Bacteria</taxon>
        <taxon>Pseudomonadati</taxon>
        <taxon>Planctomycetota</taxon>
        <taxon>Planctomycetia</taxon>
        <taxon>Isosphaerales</taxon>
        <taxon>Isosphaeraceae</taxon>
        <taxon>Paludisphaera</taxon>
    </lineage>
</organism>